<organism evidence="2 3">
    <name type="scientific">Caerostris extrusa</name>
    <name type="common">Bark spider</name>
    <name type="synonym">Caerostris bankana</name>
    <dbReference type="NCBI Taxonomy" id="172846"/>
    <lineage>
        <taxon>Eukaryota</taxon>
        <taxon>Metazoa</taxon>
        <taxon>Ecdysozoa</taxon>
        <taxon>Arthropoda</taxon>
        <taxon>Chelicerata</taxon>
        <taxon>Arachnida</taxon>
        <taxon>Araneae</taxon>
        <taxon>Araneomorphae</taxon>
        <taxon>Entelegynae</taxon>
        <taxon>Araneoidea</taxon>
        <taxon>Araneidae</taxon>
        <taxon>Caerostris</taxon>
    </lineage>
</organism>
<dbReference type="AlphaFoldDB" id="A0AAV4NQ43"/>
<dbReference type="InterPro" id="IPR000210">
    <property type="entry name" value="BTB/POZ_dom"/>
</dbReference>
<evidence type="ECO:0000259" key="1">
    <source>
        <dbReference type="Pfam" id="PF00651"/>
    </source>
</evidence>
<dbReference type="InterPro" id="IPR011333">
    <property type="entry name" value="SKP1/BTB/POZ_sf"/>
</dbReference>
<gene>
    <name evidence="2" type="primary">spop-b_46</name>
    <name evidence="2" type="ORF">CEXT_236341</name>
</gene>
<dbReference type="Pfam" id="PF00651">
    <property type="entry name" value="BTB"/>
    <property type="match status" value="1"/>
</dbReference>
<comment type="caution">
    <text evidence="2">The sequence shown here is derived from an EMBL/GenBank/DDBJ whole genome shotgun (WGS) entry which is preliminary data.</text>
</comment>
<dbReference type="Proteomes" id="UP001054945">
    <property type="component" value="Unassembled WGS sequence"/>
</dbReference>
<name>A0AAV4NQ43_CAEEX</name>
<dbReference type="SUPFAM" id="SSF54695">
    <property type="entry name" value="POZ domain"/>
    <property type="match status" value="1"/>
</dbReference>
<feature type="domain" description="BTB" evidence="1">
    <location>
        <begin position="2"/>
        <end position="65"/>
    </location>
</feature>
<sequence length="134" mass="15541">MEESKQNFVDITDVPKDAVEKLIEYMYTGVFPETSISFQELCELYYAADKYEVIDFRNKCGNTLLSITTVDTMMQILQLADTHSDLNLKSETLNLITLNFEFVVNTEAWDFCRTNKPHLITEVLTSCAKRHKRN</sequence>
<dbReference type="Gene3D" id="3.30.710.10">
    <property type="entry name" value="Potassium Channel Kv1.1, Chain A"/>
    <property type="match status" value="1"/>
</dbReference>
<proteinExistence type="predicted"/>
<dbReference type="PANTHER" id="PTHR24413">
    <property type="entry name" value="SPECKLE-TYPE POZ PROTEIN"/>
    <property type="match status" value="1"/>
</dbReference>
<keyword evidence="3" id="KW-1185">Reference proteome</keyword>
<protein>
    <submittedName>
        <fullName evidence="2">Speckle-type POZ protein B</fullName>
    </submittedName>
</protein>
<reference evidence="2 3" key="1">
    <citation type="submission" date="2021-06" db="EMBL/GenBank/DDBJ databases">
        <title>Caerostris extrusa draft genome.</title>
        <authorList>
            <person name="Kono N."/>
            <person name="Arakawa K."/>
        </authorList>
    </citation>
    <scope>NUCLEOTIDE SEQUENCE [LARGE SCALE GENOMIC DNA]</scope>
</reference>
<dbReference type="CDD" id="cd18186">
    <property type="entry name" value="BTB_POZ_ZBTB_KLHL-like"/>
    <property type="match status" value="1"/>
</dbReference>
<evidence type="ECO:0000313" key="2">
    <source>
        <dbReference type="EMBL" id="GIX86896.1"/>
    </source>
</evidence>
<dbReference type="EMBL" id="BPLR01003626">
    <property type="protein sequence ID" value="GIX86896.1"/>
    <property type="molecule type" value="Genomic_DNA"/>
</dbReference>
<dbReference type="Gene3D" id="1.25.40.420">
    <property type="match status" value="1"/>
</dbReference>
<accession>A0AAV4NQ43</accession>
<evidence type="ECO:0000313" key="3">
    <source>
        <dbReference type="Proteomes" id="UP001054945"/>
    </source>
</evidence>